<reference evidence="2 3" key="1">
    <citation type="submission" date="2022-12" db="EMBL/GenBank/DDBJ databases">
        <title>Hymenobacter canadensis sp. nov. isolated from lake water of the Cambridge Bay, Canada.</title>
        <authorList>
            <person name="Kim W.H."/>
            <person name="Lee Y.M."/>
        </authorList>
    </citation>
    <scope>NUCLEOTIDE SEQUENCE [LARGE SCALE GENOMIC DNA]</scope>
    <source>
        <strain evidence="2 3">PAMC 29467</strain>
    </source>
</reference>
<protein>
    <submittedName>
        <fullName evidence="2">Uncharacterized protein</fullName>
    </submittedName>
</protein>
<proteinExistence type="predicted"/>
<evidence type="ECO:0000256" key="1">
    <source>
        <dbReference type="SAM" id="MobiDB-lite"/>
    </source>
</evidence>
<dbReference type="EMBL" id="CP114767">
    <property type="protein sequence ID" value="WBA43164.1"/>
    <property type="molecule type" value="Genomic_DNA"/>
</dbReference>
<evidence type="ECO:0000313" key="2">
    <source>
        <dbReference type="EMBL" id="WBA43164.1"/>
    </source>
</evidence>
<keyword evidence="3" id="KW-1185">Reference proteome</keyword>
<gene>
    <name evidence="2" type="ORF">O3303_06265</name>
</gene>
<name>A0ABY7LU79_9BACT</name>
<dbReference type="Proteomes" id="UP001211005">
    <property type="component" value="Chromosome"/>
</dbReference>
<dbReference type="RefSeq" id="WP_269561208.1">
    <property type="nucleotide sequence ID" value="NZ_CP114767.1"/>
</dbReference>
<feature type="compositionally biased region" description="Basic and acidic residues" evidence="1">
    <location>
        <begin position="22"/>
        <end position="33"/>
    </location>
</feature>
<evidence type="ECO:0000313" key="3">
    <source>
        <dbReference type="Proteomes" id="UP001211005"/>
    </source>
</evidence>
<feature type="region of interest" description="Disordered" evidence="1">
    <location>
        <begin position="1"/>
        <end position="52"/>
    </location>
</feature>
<accession>A0ABY7LU79</accession>
<sequence length="52" mass="6097">MSTYDPRPSGPEDEEDDNLELTQKEWADEKKATMDNLFPDEDSEEGFNWTQD</sequence>
<organism evidence="2 3">
    <name type="scientific">Hymenobacter canadensis</name>
    <dbReference type="NCBI Taxonomy" id="2999067"/>
    <lineage>
        <taxon>Bacteria</taxon>
        <taxon>Pseudomonadati</taxon>
        <taxon>Bacteroidota</taxon>
        <taxon>Cytophagia</taxon>
        <taxon>Cytophagales</taxon>
        <taxon>Hymenobacteraceae</taxon>
        <taxon>Hymenobacter</taxon>
    </lineage>
</organism>